<dbReference type="InterPro" id="IPR036188">
    <property type="entry name" value="FAD/NAD-bd_sf"/>
</dbReference>
<accession>A0A1B3XPK4</accession>
<gene>
    <name evidence="2" type="ORF">ABE28_012400</name>
</gene>
<protein>
    <recommendedName>
        <fullName evidence="1">FAD dependent oxidoreductase domain-containing protein</fullName>
    </recommendedName>
</protein>
<dbReference type="GO" id="GO:0005737">
    <property type="term" value="C:cytoplasm"/>
    <property type="evidence" value="ECO:0007669"/>
    <property type="project" value="TreeGrafter"/>
</dbReference>
<evidence type="ECO:0000313" key="3">
    <source>
        <dbReference type="Proteomes" id="UP000077926"/>
    </source>
</evidence>
<dbReference type="InterPro" id="IPR006076">
    <property type="entry name" value="FAD-dep_OxRdtase"/>
</dbReference>
<dbReference type="Gene3D" id="3.30.9.10">
    <property type="entry name" value="D-Amino Acid Oxidase, subunit A, domain 2"/>
    <property type="match status" value="1"/>
</dbReference>
<dbReference type="STRING" id="264697.ABE28_012400"/>
<dbReference type="Gene3D" id="3.50.50.60">
    <property type="entry name" value="FAD/NAD(P)-binding domain"/>
    <property type="match status" value="1"/>
</dbReference>
<dbReference type="Pfam" id="PF01266">
    <property type="entry name" value="DAO"/>
    <property type="match status" value="1"/>
</dbReference>
<evidence type="ECO:0000259" key="1">
    <source>
        <dbReference type="Pfam" id="PF01266"/>
    </source>
</evidence>
<dbReference type="KEGG" id="bmur:ABE28_012400"/>
<feature type="domain" description="FAD dependent oxidoreductase" evidence="1">
    <location>
        <begin position="29"/>
        <end position="385"/>
    </location>
</feature>
<evidence type="ECO:0000313" key="2">
    <source>
        <dbReference type="EMBL" id="AOH55151.1"/>
    </source>
</evidence>
<name>A0A1B3XPK4_9BACI</name>
<dbReference type="Proteomes" id="UP000077926">
    <property type="component" value="Chromosome"/>
</dbReference>
<dbReference type="PANTHER" id="PTHR13847:SF201">
    <property type="entry name" value="PUTATIBE OXIDOREDUCTASE"/>
    <property type="match status" value="1"/>
</dbReference>
<dbReference type="AlphaFoldDB" id="A0A1B3XPK4"/>
<dbReference type="RefSeq" id="WP_064464844.1">
    <property type="nucleotide sequence ID" value="NZ_CP017080.1"/>
</dbReference>
<dbReference type="SUPFAM" id="SSF51905">
    <property type="entry name" value="FAD/NAD(P)-binding domain"/>
    <property type="match status" value="1"/>
</dbReference>
<dbReference type="PANTHER" id="PTHR13847">
    <property type="entry name" value="SARCOSINE DEHYDROGENASE-RELATED"/>
    <property type="match status" value="1"/>
</dbReference>
<dbReference type="OrthoDB" id="571248at2"/>
<reference evidence="2 3" key="1">
    <citation type="submission" date="2016-08" db="EMBL/GenBank/DDBJ databases">
        <title>Complete genome sequence of Bacillus muralis G25-68, a strain with toxicity to nematodes.</title>
        <authorList>
            <person name="Zheng Z."/>
        </authorList>
    </citation>
    <scope>NUCLEOTIDE SEQUENCE [LARGE SCALE GENOMIC DNA]</scope>
    <source>
        <strain evidence="2 3">G25-68</strain>
    </source>
</reference>
<proteinExistence type="predicted"/>
<dbReference type="EMBL" id="CP017080">
    <property type="protein sequence ID" value="AOH55151.1"/>
    <property type="molecule type" value="Genomic_DNA"/>
</dbReference>
<keyword evidence="3" id="KW-1185">Reference proteome</keyword>
<sequence>MDLKAGKVFWKDTFKARKYPILEEDLTCDVCIVGSGSSGAHCAHFLAETGLNVVLIDKRDISEGSTIANTGLLQYSNDKTLTSFIHSFGEEAGTRHVQLCLDAIRTLEKEVVPTLEENPDFKIRKSLYYASSPDDVSMLKEEYENLKSRNFPVEYYTEKEIKEKFSFSKAAALVTGNDAEINPYKHAHLLIENAFHKGVRVYSNTKINGKVLKEDQTVLFTENGHTIRAQKVIFATGYEAQEEVRDKNAVILSSYAIATNPIADHAKWHEDMMIWETARPYLYARKTADNRIIIGGLDESTGFIEKRNSMLINKRDELLKELVSLFPELQNEITADYAWGAFFGETHDGLPTIGIYPDHPNCYFLLGYGGNGTVYSVILSQIIRDLLTKGVHPDSDLYLKERNIPKRVSH</sequence>
<organism evidence="2 3">
    <name type="scientific">Peribacillus muralis</name>
    <dbReference type="NCBI Taxonomy" id="264697"/>
    <lineage>
        <taxon>Bacteria</taxon>
        <taxon>Bacillati</taxon>
        <taxon>Bacillota</taxon>
        <taxon>Bacilli</taxon>
        <taxon>Bacillales</taxon>
        <taxon>Bacillaceae</taxon>
        <taxon>Peribacillus</taxon>
    </lineage>
</organism>